<dbReference type="InterPro" id="IPR053144">
    <property type="entry name" value="Acetyltransferase_Butenolide"/>
</dbReference>
<dbReference type="AlphaFoldDB" id="A0A2J6PXN6"/>
<dbReference type="PROSITE" id="PS51186">
    <property type="entry name" value="GNAT"/>
    <property type="match status" value="1"/>
</dbReference>
<evidence type="ECO:0000313" key="3">
    <source>
        <dbReference type="Proteomes" id="UP000235672"/>
    </source>
</evidence>
<dbReference type="SUPFAM" id="SSF55729">
    <property type="entry name" value="Acyl-CoA N-acyltransferases (Nat)"/>
    <property type="match status" value="1"/>
</dbReference>
<feature type="domain" description="N-acetyltransferase" evidence="1">
    <location>
        <begin position="16"/>
        <end position="163"/>
    </location>
</feature>
<dbReference type="Pfam" id="PF00583">
    <property type="entry name" value="Acetyltransf_1"/>
    <property type="match status" value="1"/>
</dbReference>
<dbReference type="OrthoDB" id="10039976at2759"/>
<keyword evidence="3" id="KW-1185">Reference proteome</keyword>
<dbReference type="EMBL" id="KZ613492">
    <property type="protein sequence ID" value="PMD18795.1"/>
    <property type="molecule type" value="Genomic_DNA"/>
</dbReference>
<dbReference type="GO" id="GO:0016747">
    <property type="term" value="F:acyltransferase activity, transferring groups other than amino-acyl groups"/>
    <property type="evidence" value="ECO:0007669"/>
    <property type="project" value="InterPro"/>
</dbReference>
<reference evidence="2 3" key="1">
    <citation type="submission" date="2016-05" db="EMBL/GenBank/DDBJ databases">
        <title>A degradative enzymes factory behind the ericoid mycorrhizal symbiosis.</title>
        <authorList>
            <consortium name="DOE Joint Genome Institute"/>
            <person name="Martino E."/>
            <person name="Morin E."/>
            <person name="Grelet G."/>
            <person name="Kuo A."/>
            <person name="Kohler A."/>
            <person name="Daghino S."/>
            <person name="Barry K."/>
            <person name="Choi C."/>
            <person name="Cichocki N."/>
            <person name="Clum A."/>
            <person name="Copeland A."/>
            <person name="Hainaut M."/>
            <person name="Haridas S."/>
            <person name="Labutti K."/>
            <person name="Lindquist E."/>
            <person name="Lipzen A."/>
            <person name="Khouja H.-R."/>
            <person name="Murat C."/>
            <person name="Ohm R."/>
            <person name="Olson A."/>
            <person name="Spatafora J."/>
            <person name="Veneault-Fourrey C."/>
            <person name="Henrissat B."/>
            <person name="Grigoriev I."/>
            <person name="Martin F."/>
            <person name="Perotto S."/>
        </authorList>
    </citation>
    <scope>NUCLEOTIDE SEQUENCE [LARGE SCALE GENOMIC DNA]</scope>
    <source>
        <strain evidence="2 3">UAMH 7357</strain>
    </source>
</reference>
<dbReference type="STRING" id="1745343.A0A2J6PXN6"/>
<gene>
    <name evidence="2" type="ORF">NA56DRAFT_751133</name>
</gene>
<proteinExistence type="predicted"/>
<sequence length="169" mass="18677">MAAKTEWYKDDFLISTNPSLIQPAAVNAAFDSDLMYWCKAMDEDELKKMLANSLCFGVYILPASSSDIAGRTGPKQIGLARLITDHVTIAYLTDVYVLKEYQGKGLGTWLLGAVDEVLGSWRALRRVALMSSGNEGWYEKTLGVRVFDQGNESGLVFMTRKGEGSVLEH</sequence>
<dbReference type="CDD" id="cd04301">
    <property type="entry name" value="NAT_SF"/>
    <property type="match status" value="1"/>
</dbReference>
<organism evidence="2 3">
    <name type="scientific">Hyaloscypha hepaticicola</name>
    <dbReference type="NCBI Taxonomy" id="2082293"/>
    <lineage>
        <taxon>Eukaryota</taxon>
        <taxon>Fungi</taxon>
        <taxon>Dikarya</taxon>
        <taxon>Ascomycota</taxon>
        <taxon>Pezizomycotina</taxon>
        <taxon>Leotiomycetes</taxon>
        <taxon>Helotiales</taxon>
        <taxon>Hyaloscyphaceae</taxon>
        <taxon>Hyaloscypha</taxon>
    </lineage>
</organism>
<protein>
    <submittedName>
        <fullName evidence="2">Acetyltransferase</fullName>
    </submittedName>
</protein>
<dbReference type="InterPro" id="IPR000182">
    <property type="entry name" value="GNAT_dom"/>
</dbReference>
<dbReference type="PANTHER" id="PTHR43233">
    <property type="entry name" value="FAMILY N-ACETYLTRANSFERASE, PUTATIVE (AFU_ORTHOLOGUE AFUA_6G03350)-RELATED"/>
    <property type="match status" value="1"/>
</dbReference>
<dbReference type="Gene3D" id="3.40.630.30">
    <property type="match status" value="1"/>
</dbReference>
<evidence type="ECO:0000313" key="2">
    <source>
        <dbReference type="EMBL" id="PMD18795.1"/>
    </source>
</evidence>
<accession>A0A2J6PXN6</accession>
<keyword evidence="2" id="KW-0808">Transferase</keyword>
<evidence type="ECO:0000259" key="1">
    <source>
        <dbReference type="PROSITE" id="PS51186"/>
    </source>
</evidence>
<name>A0A2J6PXN6_9HELO</name>
<dbReference type="PANTHER" id="PTHR43233:SF1">
    <property type="entry name" value="FAMILY N-ACETYLTRANSFERASE, PUTATIVE (AFU_ORTHOLOGUE AFUA_6G03350)-RELATED"/>
    <property type="match status" value="1"/>
</dbReference>
<dbReference type="InterPro" id="IPR016181">
    <property type="entry name" value="Acyl_CoA_acyltransferase"/>
</dbReference>
<dbReference type="Proteomes" id="UP000235672">
    <property type="component" value="Unassembled WGS sequence"/>
</dbReference>